<name>A0A7W6EPV4_9BACT</name>
<organism evidence="2 3">
    <name type="scientific">Runella defluvii</name>
    <dbReference type="NCBI Taxonomy" id="370973"/>
    <lineage>
        <taxon>Bacteria</taxon>
        <taxon>Pseudomonadati</taxon>
        <taxon>Bacteroidota</taxon>
        <taxon>Cytophagia</taxon>
        <taxon>Cytophagales</taxon>
        <taxon>Spirosomataceae</taxon>
        <taxon>Runella</taxon>
    </lineage>
</organism>
<evidence type="ECO:0000259" key="1">
    <source>
        <dbReference type="Pfam" id="PF12905"/>
    </source>
</evidence>
<proteinExistence type="predicted"/>
<dbReference type="GO" id="GO:0033926">
    <property type="term" value="F:endo-alpha-N-acetylgalactosaminidase activity"/>
    <property type="evidence" value="ECO:0007669"/>
    <property type="project" value="InterPro"/>
</dbReference>
<evidence type="ECO:0000313" key="3">
    <source>
        <dbReference type="Proteomes" id="UP000541352"/>
    </source>
</evidence>
<dbReference type="Gene3D" id="2.60.40.1180">
    <property type="entry name" value="Golgi alpha-mannosidase II"/>
    <property type="match status" value="1"/>
</dbReference>
<dbReference type="Gene3D" id="3.20.20.80">
    <property type="entry name" value="Glycosidases"/>
    <property type="match status" value="1"/>
</dbReference>
<comment type="caution">
    <text evidence="2">The sequence shown here is derived from an EMBL/GenBank/DDBJ whole genome shotgun (WGS) entry which is preliminary data.</text>
</comment>
<dbReference type="RefSeq" id="WP_183972760.1">
    <property type="nucleotide sequence ID" value="NZ_JACIBY010000003.1"/>
</dbReference>
<reference evidence="2 3" key="1">
    <citation type="submission" date="2020-08" db="EMBL/GenBank/DDBJ databases">
        <title>Genomic Encyclopedia of Type Strains, Phase IV (KMG-IV): sequencing the most valuable type-strain genomes for metagenomic binning, comparative biology and taxonomic classification.</title>
        <authorList>
            <person name="Goeker M."/>
        </authorList>
    </citation>
    <scope>NUCLEOTIDE SEQUENCE [LARGE SCALE GENOMIC DNA]</scope>
    <source>
        <strain evidence="2 3">DSM 17976</strain>
    </source>
</reference>
<sequence>MITTFSFTHFKVLAVILGLQLAVVAGYGQQKDTIHISYPTNLKAVIQSKHRYDQTLTMKLFLSQALYDGKFKRKDNGASEVALTFAQALEVIKKMDKLTLGIPKIVYLVGWQYNGHDSKYPAWFEVNERLKRPEDKTALESLKWLMKEASKHHTVVSLHINMFDAYEDSPLWETYVKNNIIARNADGTLRACEWGYPISLAREWETGFAQKRIDQLCQMLPLQNAKTIHIDAFHTWPPVPQLVDGKYKITLEKGPISPFLGNTVQDETAAQRKIFLYWASKGIDVTCEGVDFLRESSFEGYQPMAWWFTGLDKYLKWPANYYCGGQDNSEWGKLFGTSMHGEDVVAKDSRQLAGFLPQFCTKTLIWYYLNRLERRYVINNVSQKSVHFSQNTTATLKQNAYSLVAGEVVLAENEDVFVPALWLKKPSVIAYSKNGYQNRAWKLPPSFRGKNQLSVSILTTEGLRLSQMVKIEANSVTLSLGAGEAVLID</sequence>
<dbReference type="Proteomes" id="UP000541352">
    <property type="component" value="Unassembled WGS sequence"/>
</dbReference>
<accession>A0A7W6EPV4</accession>
<dbReference type="EMBL" id="JACIBY010000003">
    <property type="protein sequence ID" value="MBB3837868.1"/>
    <property type="molecule type" value="Genomic_DNA"/>
</dbReference>
<dbReference type="Pfam" id="PF12905">
    <property type="entry name" value="Glyco_hydro_101"/>
    <property type="match status" value="1"/>
</dbReference>
<keyword evidence="3" id="KW-1185">Reference proteome</keyword>
<gene>
    <name evidence="2" type="ORF">FHS57_001865</name>
</gene>
<dbReference type="InterPro" id="IPR013780">
    <property type="entry name" value="Glyco_hydro_b"/>
</dbReference>
<protein>
    <recommendedName>
        <fullName evidence="1">Endo-alpha-N-acetylgalactosaminidase domain-containing protein</fullName>
    </recommendedName>
</protein>
<evidence type="ECO:0000313" key="2">
    <source>
        <dbReference type="EMBL" id="MBB3837868.1"/>
    </source>
</evidence>
<dbReference type="InterPro" id="IPR025706">
    <property type="entry name" value="Endoa_GalNAc"/>
</dbReference>
<dbReference type="AlphaFoldDB" id="A0A7W6EPV4"/>
<feature type="domain" description="Endo-alpha-N-acetylgalactosaminidase" evidence="1">
    <location>
        <begin position="76"/>
        <end position="234"/>
    </location>
</feature>